<keyword evidence="2" id="KW-0808">Transferase</keyword>
<dbReference type="GO" id="GO:0032259">
    <property type="term" value="P:methylation"/>
    <property type="evidence" value="ECO:0007669"/>
    <property type="project" value="UniProtKB-KW"/>
</dbReference>
<dbReference type="GO" id="GO:0008168">
    <property type="term" value="F:methyltransferase activity"/>
    <property type="evidence" value="ECO:0007669"/>
    <property type="project" value="UniProtKB-KW"/>
</dbReference>
<reference evidence="2" key="1">
    <citation type="submission" date="2013-08" db="EMBL/GenBank/DDBJ databases">
        <authorList>
            <person name="Mendez C."/>
            <person name="Richter M."/>
            <person name="Ferrer M."/>
            <person name="Sanchez J."/>
        </authorList>
    </citation>
    <scope>NUCLEOTIDE SEQUENCE</scope>
</reference>
<organism evidence="2">
    <name type="scientific">mine drainage metagenome</name>
    <dbReference type="NCBI Taxonomy" id="410659"/>
    <lineage>
        <taxon>unclassified sequences</taxon>
        <taxon>metagenomes</taxon>
        <taxon>ecological metagenomes</taxon>
    </lineage>
</organism>
<dbReference type="Pfam" id="PF18135">
    <property type="entry name" value="Type_ISP_C"/>
    <property type="match status" value="1"/>
</dbReference>
<evidence type="ECO:0000313" key="2">
    <source>
        <dbReference type="EMBL" id="EQD68126.1"/>
    </source>
</evidence>
<gene>
    <name evidence="2" type="ORF">B1B_05686</name>
</gene>
<accession>T1B5J0</accession>
<reference evidence="2" key="2">
    <citation type="journal article" date="2014" name="ISME J.">
        <title>Microbial stratification in low pH oxic and suboxic macroscopic growths along an acid mine drainage.</title>
        <authorList>
            <person name="Mendez-Garcia C."/>
            <person name="Mesa V."/>
            <person name="Sprenger R.R."/>
            <person name="Richter M."/>
            <person name="Diez M.S."/>
            <person name="Solano J."/>
            <person name="Bargiela R."/>
            <person name="Golyshina O.V."/>
            <person name="Manteca A."/>
            <person name="Ramos J.L."/>
            <person name="Gallego J.R."/>
            <person name="Llorente I."/>
            <person name="Martins Dos Santos V.A."/>
            <person name="Jensen O.N."/>
            <person name="Pelaez A.I."/>
            <person name="Sanchez J."/>
            <person name="Ferrer M."/>
        </authorList>
    </citation>
    <scope>NUCLEOTIDE SEQUENCE</scope>
</reference>
<keyword evidence="2" id="KW-0489">Methyltransferase</keyword>
<evidence type="ECO:0000259" key="1">
    <source>
        <dbReference type="Pfam" id="PF18135"/>
    </source>
</evidence>
<feature type="domain" description="Type ISP restriction-modification enzyme LLaBIII C-terminal specificity" evidence="1">
    <location>
        <begin position="16"/>
        <end position="308"/>
    </location>
</feature>
<proteinExistence type="predicted"/>
<dbReference type="InterPro" id="IPR041635">
    <property type="entry name" value="Type_ISP_LLaBIII_C"/>
</dbReference>
<protein>
    <submittedName>
        <fullName evidence="2">Adenine specific DNA methyltransferase</fullName>
    </submittedName>
</protein>
<dbReference type="EMBL" id="AUZY01003607">
    <property type="protein sequence ID" value="EQD68126.1"/>
    <property type="molecule type" value="Genomic_DNA"/>
</dbReference>
<name>T1B5J0_9ZZZZ</name>
<dbReference type="AlphaFoldDB" id="T1B5J0"/>
<sequence length="326" mass="36794">MRDTQLSDATFAERYDLRDNRDWSLAKARLALRADADWEHALIPVAYRPFDDRWGYFSDVAMDYPRRELLQHVAGRDNLCLGVGRAGMAVNEPMWSLQAISHAPMDANIYRRGGVNIFPLWLYPSEATDLLETGTRERRSNLAPAFLADLKAKLGHTPAPETILAYIYAVLYAPSYRARYAEFLKRDFPRVPLTSNRALFDSLAALGEELIALHTMQRTLQHLTRYPVAGSNVVDKVRYAEPSGAAGGRVYVNAEQYFDGVPPAVWESHIGGYRVAEKWLKDRRGRALSYDDLTHYQNVVAALARTLELQAGIDEAIAGVDDWPYS</sequence>
<comment type="caution">
    <text evidence="2">The sequence shown here is derived from an EMBL/GenBank/DDBJ whole genome shotgun (WGS) entry which is preliminary data.</text>
</comment>